<evidence type="ECO:0000259" key="1">
    <source>
        <dbReference type="Pfam" id="PF07883"/>
    </source>
</evidence>
<dbReference type="SUPFAM" id="SSF51182">
    <property type="entry name" value="RmlC-like cupins"/>
    <property type="match status" value="1"/>
</dbReference>
<evidence type="ECO:0000313" key="3">
    <source>
        <dbReference type="Proteomes" id="UP000566819"/>
    </source>
</evidence>
<accession>A0A8H4RWA8</accession>
<dbReference type="Proteomes" id="UP000566819">
    <property type="component" value="Unassembled WGS sequence"/>
</dbReference>
<dbReference type="PANTHER" id="PTHR36440">
    <property type="entry name" value="PUTATIVE (AFU_ORTHOLOGUE AFUA_8G07350)-RELATED"/>
    <property type="match status" value="1"/>
</dbReference>
<gene>
    <name evidence="2" type="ORF">G7Y89_g1790</name>
</gene>
<dbReference type="InterPro" id="IPR014710">
    <property type="entry name" value="RmlC-like_jellyroll"/>
</dbReference>
<dbReference type="OrthoDB" id="2588190at2759"/>
<dbReference type="CDD" id="cd02215">
    <property type="entry name" value="cupin_QDO_N_C"/>
    <property type="match status" value="1"/>
</dbReference>
<dbReference type="PANTHER" id="PTHR36440:SF1">
    <property type="entry name" value="PUTATIVE (AFU_ORTHOLOGUE AFUA_8G07350)-RELATED"/>
    <property type="match status" value="1"/>
</dbReference>
<proteinExistence type="predicted"/>
<sequence>MAPVEHRTTPPGKTGQAYVLPCYTGELWTIPTSNSTMRLLVTGKETDNAFAIVGTGGTYDKPIGFHYHKEAHDVFLCIQGKLNVWANDKARSLLPGDFASVPPGTIHQYQVDSHHTEFIGLIIPGGWEEFFRFIGEPYAGPLFPTNDKRNPFEVLIPKLMAATEKFDMIPVKEKEQFDPQPWDGSESALPGKCEIGGYYLKAGKGEKWVVGGTVVRALARREETRGKFSIYEVEASAVHAGKGLVKALRFQETHHAGFGGCWRGTKWSFGAKSAYARAYVFANGGGLGEVLTKVGVKYEEVVVPNEVGNWGESKVQTLAEELKFTVV</sequence>
<dbReference type="AlphaFoldDB" id="A0A8H4RWA8"/>
<dbReference type="InterPro" id="IPR013096">
    <property type="entry name" value="Cupin_2"/>
</dbReference>
<evidence type="ECO:0000313" key="2">
    <source>
        <dbReference type="EMBL" id="KAF4636306.1"/>
    </source>
</evidence>
<reference evidence="2 3" key="1">
    <citation type="submission" date="2020-03" db="EMBL/GenBank/DDBJ databases">
        <title>Draft Genome Sequence of Cudoniella acicularis.</title>
        <authorList>
            <person name="Buettner E."/>
            <person name="Kellner H."/>
        </authorList>
    </citation>
    <scope>NUCLEOTIDE SEQUENCE [LARGE SCALE GENOMIC DNA]</scope>
    <source>
        <strain evidence="2 3">DSM 108380</strain>
    </source>
</reference>
<dbReference type="InterPro" id="IPR011051">
    <property type="entry name" value="RmlC_Cupin_sf"/>
</dbReference>
<dbReference type="Gene3D" id="2.60.120.10">
    <property type="entry name" value="Jelly Rolls"/>
    <property type="match status" value="3"/>
</dbReference>
<dbReference type="InterPro" id="IPR053146">
    <property type="entry name" value="QDO-like"/>
</dbReference>
<protein>
    <recommendedName>
        <fullName evidence="1">Cupin type-2 domain-containing protein</fullName>
    </recommendedName>
</protein>
<keyword evidence="3" id="KW-1185">Reference proteome</keyword>
<comment type="caution">
    <text evidence="2">The sequence shown here is derived from an EMBL/GenBank/DDBJ whole genome shotgun (WGS) entry which is preliminary data.</text>
</comment>
<dbReference type="Pfam" id="PF07883">
    <property type="entry name" value="Cupin_2"/>
    <property type="match status" value="1"/>
</dbReference>
<organism evidence="2 3">
    <name type="scientific">Cudoniella acicularis</name>
    <dbReference type="NCBI Taxonomy" id="354080"/>
    <lineage>
        <taxon>Eukaryota</taxon>
        <taxon>Fungi</taxon>
        <taxon>Dikarya</taxon>
        <taxon>Ascomycota</taxon>
        <taxon>Pezizomycotina</taxon>
        <taxon>Leotiomycetes</taxon>
        <taxon>Helotiales</taxon>
        <taxon>Tricladiaceae</taxon>
        <taxon>Cudoniella</taxon>
    </lineage>
</organism>
<dbReference type="EMBL" id="JAAMPI010000072">
    <property type="protein sequence ID" value="KAF4636306.1"/>
    <property type="molecule type" value="Genomic_DNA"/>
</dbReference>
<name>A0A8H4RWA8_9HELO</name>
<feature type="domain" description="Cupin type-2" evidence="1">
    <location>
        <begin position="63"/>
        <end position="113"/>
    </location>
</feature>